<dbReference type="RefSeq" id="WP_203820648.1">
    <property type="nucleotide sequence ID" value="NZ_BAAABP010000015.1"/>
</dbReference>
<evidence type="ECO:0000313" key="3">
    <source>
        <dbReference type="Proteomes" id="UP000598174"/>
    </source>
</evidence>
<dbReference type="Proteomes" id="UP000598174">
    <property type="component" value="Unassembled WGS sequence"/>
</dbReference>
<protein>
    <recommendedName>
        <fullName evidence="1">Thymidylate kinase-like domain-containing protein</fullName>
    </recommendedName>
</protein>
<proteinExistence type="predicted"/>
<sequence>MTAATQAGAPLWVSIEGINGVGKTSAARATAAALGTRGVLLDELTDQANDTLPGKVIAALSGNGDLFLRTGHPVVETLALLALQVRKSERLAGRDLTGVDVIIEDRGMDSVAVYQAAILCAEHPRQPAQELARRILSDAHRWCGLPDATVLLTGDPAVCTQRFANRIGRRIAPADVALIEEIDRLYRAIAVDNPERFVLLDVADLSPQETAEALGRTVNALMDRQATPVMKGKAA</sequence>
<dbReference type="Pfam" id="PF02223">
    <property type="entry name" value="Thymidylate_kin"/>
    <property type="match status" value="1"/>
</dbReference>
<dbReference type="EMBL" id="BOMM01000052">
    <property type="protein sequence ID" value="GIE14243.1"/>
    <property type="molecule type" value="Genomic_DNA"/>
</dbReference>
<evidence type="ECO:0000259" key="1">
    <source>
        <dbReference type="Pfam" id="PF02223"/>
    </source>
</evidence>
<keyword evidence="3" id="KW-1185">Reference proteome</keyword>
<comment type="caution">
    <text evidence="2">The sequence shown here is derived from an EMBL/GenBank/DDBJ whole genome shotgun (WGS) entry which is preliminary data.</text>
</comment>
<gene>
    <name evidence="2" type="ORF">Afe05nite_60830</name>
</gene>
<dbReference type="Gene3D" id="3.40.50.300">
    <property type="entry name" value="P-loop containing nucleotide triphosphate hydrolases"/>
    <property type="match status" value="1"/>
</dbReference>
<name>A0A919J594_9ACTN</name>
<dbReference type="InterPro" id="IPR039430">
    <property type="entry name" value="Thymidylate_kin-like_dom"/>
</dbReference>
<organism evidence="2 3">
    <name type="scientific">Paractinoplanes ferrugineus</name>
    <dbReference type="NCBI Taxonomy" id="113564"/>
    <lineage>
        <taxon>Bacteria</taxon>
        <taxon>Bacillati</taxon>
        <taxon>Actinomycetota</taxon>
        <taxon>Actinomycetes</taxon>
        <taxon>Micromonosporales</taxon>
        <taxon>Micromonosporaceae</taxon>
        <taxon>Paractinoplanes</taxon>
    </lineage>
</organism>
<reference evidence="2" key="1">
    <citation type="submission" date="2021-01" db="EMBL/GenBank/DDBJ databases">
        <title>Whole genome shotgun sequence of Actinoplanes ferrugineus NBRC 15555.</title>
        <authorList>
            <person name="Komaki H."/>
            <person name="Tamura T."/>
        </authorList>
    </citation>
    <scope>NUCLEOTIDE SEQUENCE</scope>
    <source>
        <strain evidence="2">NBRC 15555</strain>
    </source>
</reference>
<evidence type="ECO:0000313" key="2">
    <source>
        <dbReference type="EMBL" id="GIE14243.1"/>
    </source>
</evidence>
<feature type="domain" description="Thymidylate kinase-like" evidence="1">
    <location>
        <begin position="15"/>
        <end position="203"/>
    </location>
</feature>
<dbReference type="InterPro" id="IPR027417">
    <property type="entry name" value="P-loop_NTPase"/>
</dbReference>
<dbReference type="SUPFAM" id="SSF52540">
    <property type="entry name" value="P-loop containing nucleoside triphosphate hydrolases"/>
    <property type="match status" value="1"/>
</dbReference>
<accession>A0A919J594</accession>
<dbReference type="AlphaFoldDB" id="A0A919J594"/>